<dbReference type="EC" id="2.7.1.45" evidence="5"/>
<dbReference type="HOGENOM" id="CLU_027634_8_0_5"/>
<evidence type="ECO:0000313" key="6">
    <source>
        <dbReference type="Proteomes" id="UP000004291"/>
    </source>
</evidence>
<dbReference type="InterPro" id="IPR050306">
    <property type="entry name" value="PfkB_Carbo_kinase"/>
</dbReference>
<keyword evidence="2 5" id="KW-0808">Transferase</keyword>
<organism evidence="5 6">
    <name type="scientific">Hoeflea phototrophica (strain DSM 17068 / NCIMB 14078 / DFL-43)</name>
    <dbReference type="NCBI Taxonomy" id="411684"/>
    <lineage>
        <taxon>Bacteria</taxon>
        <taxon>Pseudomonadati</taxon>
        <taxon>Pseudomonadota</taxon>
        <taxon>Alphaproteobacteria</taxon>
        <taxon>Hyphomicrobiales</taxon>
        <taxon>Rhizobiaceae</taxon>
        <taxon>Hoeflea</taxon>
    </lineage>
</organism>
<accession>A9D2P0</accession>
<dbReference type="eggNOG" id="COG0524">
    <property type="taxonomic scope" value="Bacteria"/>
</dbReference>
<dbReference type="GO" id="GO:0006974">
    <property type="term" value="P:DNA damage response"/>
    <property type="evidence" value="ECO:0007669"/>
    <property type="project" value="TreeGrafter"/>
</dbReference>
<dbReference type="PANTHER" id="PTHR43085">
    <property type="entry name" value="HEXOKINASE FAMILY MEMBER"/>
    <property type="match status" value="1"/>
</dbReference>
<name>A9D2P0_HOEPD</name>
<sequence length="304" mass="32312">MTQTFLSIGECMVEMAPKGTGDYQLGFAGDTLNTAWYAKHALGPGWDVAYFTAVGQDALSERMCSFMDTAGIRTNHIRKLPDRTVGLYLIELSNGERSFAYWRSDSAARQLAADRAALAKALGSAQVIFFSGITIAILSPAHRLTLLGSLSQARQNGATIVFDPNLRPRLWNTPETMRDAVIAAAKVSDIVMPSFDDDALAFGDKTLEATAQRYADAGVPLVVVKNGAGPMIALDKGKIEHFTPAPVSEIVDTTAAGDSFNAGFLASYLDSKDLPRALAAGAELAAKVITRHGALVDPEGLTSA</sequence>
<dbReference type="Pfam" id="PF00294">
    <property type="entry name" value="PfkB"/>
    <property type="match status" value="1"/>
</dbReference>
<dbReference type="AlphaFoldDB" id="A9D2P0"/>
<feature type="domain" description="Carbohydrate kinase PfkB" evidence="4">
    <location>
        <begin position="7"/>
        <end position="294"/>
    </location>
</feature>
<keyword evidence="6" id="KW-1185">Reference proteome</keyword>
<dbReference type="RefSeq" id="WP_007198691.1">
    <property type="nucleotide sequence ID" value="NZ_CM002917.1"/>
</dbReference>
<dbReference type="STRING" id="411684.HPDFL43_14647"/>
<dbReference type="PANTHER" id="PTHR43085:SF15">
    <property type="entry name" value="2-DEHYDRO-3-DEOXYGLUCONOKINASE"/>
    <property type="match status" value="1"/>
</dbReference>
<comment type="caution">
    <text evidence="5">The sequence shown here is derived from an EMBL/GenBank/DDBJ whole genome shotgun (WGS) entry which is preliminary data.</text>
</comment>
<dbReference type="EMBL" id="ABIA03000004">
    <property type="protein sequence ID" value="EDQ34245.1"/>
    <property type="molecule type" value="Genomic_DNA"/>
</dbReference>
<dbReference type="Gene3D" id="3.40.1190.20">
    <property type="match status" value="1"/>
</dbReference>
<evidence type="ECO:0000313" key="5">
    <source>
        <dbReference type="EMBL" id="EDQ34245.1"/>
    </source>
</evidence>
<dbReference type="Proteomes" id="UP000004291">
    <property type="component" value="Chromosome"/>
</dbReference>
<keyword evidence="3 5" id="KW-0418">Kinase</keyword>
<evidence type="ECO:0000256" key="2">
    <source>
        <dbReference type="ARBA" id="ARBA00022679"/>
    </source>
</evidence>
<dbReference type="OrthoDB" id="9776822at2"/>
<comment type="similarity">
    <text evidence="1">Belongs to the carbohydrate kinase PfkB family.</text>
</comment>
<dbReference type="InterPro" id="IPR029056">
    <property type="entry name" value="Ribokinase-like"/>
</dbReference>
<dbReference type="GO" id="GO:0019698">
    <property type="term" value="P:D-galacturonate catabolic process"/>
    <property type="evidence" value="ECO:0007669"/>
    <property type="project" value="TreeGrafter"/>
</dbReference>
<dbReference type="InterPro" id="IPR011611">
    <property type="entry name" value="PfkB_dom"/>
</dbReference>
<evidence type="ECO:0000256" key="1">
    <source>
        <dbReference type="ARBA" id="ARBA00010688"/>
    </source>
</evidence>
<dbReference type="GO" id="GO:0042840">
    <property type="term" value="P:D-glucuronate catabolic process"/>
    <property type="evidence" value="ECO:0007669"/>
    <property type="project" value="TreeGrafter"/>
</dbReference>
<reference evidence="5 6" key="1">
    <citation type="submission" date="2007-10" db="EMBL/GenBank/DDBJ databases">
        <authorList>
            <person name="Wagner-Dobler I."/>
            <person name="Ferriera S."/>
            <person name="Johnson J."/>
            <person name="Kravitz S."/>
            <person name="Beeson K."/>
            <person name="Sutton G."/>
            <person name="Rogers Y.-H."/>
            <person name="Friedman R."/>
            <person name="Frazier M."/>
            <person name="Venter J.C."/>
        </authorList>
    </citation>
    <scope>NUCLEOTIDE SEQUENCE [LARGE SCALE GENOMIC DNA]</scope>
    <source>
        <strain evidence="5 6">DFL-43</strain>
    </source>
</reference>
<evidence type="ECO:0000259" key="4">
    <source>
        <dbReference type="Pfam" id="PF00294"/>
    </source>
</evidence>
<gene>
    <name evidence="5" type="ORF">HPDFL43_14647</name>
</gene>
<reference evidence="5 6" key="2">
    <citation type="submission" date="2012-06" db="EMBL/GenBank/DDBJ databases">
        <authorList>
            <person name="Fiebig A."/>
        </authorList>
    </citation>
    <scope>NUCLEOTIDE SEQUENCE [LARGE SCALE GENOMIC DNA]</scope>
    <source>
        <strain evidence="5 6">DFL-43</strain>
    </source>
</reference>
<dbReference type="GO" id="GO:0005829">
    <property type="term" value="C:cytosol"/>
    <property type="evidence" value="ECO:0007669"/>
    <property type="project" value="TreeGrafter"/>
</dbReference>
<dbReference type="InterPro" id="IPR002173">
    <property type="entry name" value="Carboh/pur_kinase_PfkB_CS"/>
</dbReference>
<dbReference type="PROSITE" id="PS00584">
    <property type="entry name" value="PFKB_KINASES_2"/>
    <property type="match status" value="1"/>
</dbReference>
<protein>
    <submittedName>
        <fullName evidence="5">Sugar kinase, ribokinase family</fullName>
        <ecNumber evidence="5">2.7.1.45</ecNumber>
    </submittedName>
</protein>
<dbReference type="CDD" id="cd01166">
    <property type="entry name" value="KdgK"/>
    <property type="match status" value="1"/>
</dbReference>
<evidence type="ECO:0000256" key="3">
    <source>
        <dbReference type="ARBA" id="ARBA00022777"/>
    </source>
</evidence>
<dbReference type="SUPFAM" id="SSF53613">
    <property type="entry name" value="Ribokinase-like"/>
    <property type="match status" value="1"/>
</dbReference>
<dbReference type="GO" id="GO:0008673">
    <property type="term" value="F:2-dehydro-3-deoxygluconokinase activity"/>
    <property type="evidence" value="ECO:0007669"/>
    <property type="project" value="UniProtKB-EC"/>
</dbReference>
<proteinExistence type="inferred from homology"/>